<protein>
    <recommendedName>
        <fullName evidence="2">Mutator-like transposase domain-containing protein</fullName>
    </recommendedName>
</protein>
<reference evidence="3" key="1">
    <citation type="submission" date="2019-08" db="EMBL/GenBank/DDBJ databases">
        <title>The genome of the North American firefly Photinus pyralis.</title>
        <authorList>
            <consortium name="Photinus pyralis genome working group"/>
            <person name="Fallon T.R."/>
            <person name="Sander Lower S.E."/>
            <person name="Weng J.-K."/>
        </authorList>
    </citation>
    <scope>NUCLEOTIDE SEQUENCE</scope>
    <source>
        <strain evidence="3">TRF0915ILg1</strain>
        <tissue evidence="3">Whole body</tissue>
    </source>
</reference>
<gene>
    <name evidence="3" type="ORF">ILUMI_09066</name>
</gene>
<dbReference type="Pfam" id="PF20700">
    <property type="entry name" value="Mutator"/>
    <property type="match status" value="1"/>
</dbReference>
<evidence type="ECO:0000313" key="3">
    <source>
        <dbReference type="EMBL" id="KAF2897111.1"/>
    </source>
</evidence>
<dbReference type="Proteomes" id="UP000801492">
    <property type="component" value="Unassembled WGS sequence"/>
</dbReference>
<evidence type="ECO:0000313" key="4">
    <source>
        <dbReference type="Proteomes" id="UP000801492"/>
    </source>
</evidence>
<accession>A0A8K0D507</accession>
<feature type="region of interest" description="Disordered" evidence="1">
    <location>
        <begin position="413"/>
        <end position="451"/>
    </location>
</feature>
<dbReference type="InterPro" id="IPR049012">
    <property type="entry name" value="Mutator_transp_dom"/>
</dbReference>
<organism evidence="3 4">
    <name type="scientific">Ignelater luminosus</name>
    <name type="common">Cucubano</name>
    <name type="synonym">Pyrophorus luminosus</name>
    <dbReference type="NCBI Taxonomy" id="2038154"/>
    <lineage>
        <taxon>Eukaryota</taxon>
        <taxon>Metazoa</taxon>
        <taxon>Ecdysozoa</taxon>
        <taxon>Arthropoda</taxon>
        <taxon>Hexapoda</taxon>
        <taxon>Insecta</taxon>
        <taxon>Pterygota</taxon>
        <taxon>Neoptera</taxon>
        <taxon>Endopterygota</taxon>
        <taxon>Coleoptera</taxon>
        <taxon>Polyphaga</taxon>
        <taxon>Elateriformia</taxon>
        <taxon>Elateroidea</taxon>
        <taxon>Elateridae</taxon>
        <taxon>Agrypninae</taxon>
        <taxon>Pyrophorini</taxon>
        <taxon>Ignelater</taxon>
    </lineage>
</organism>
<proteinExistence type="predicted"/>
<dbReference type="EMBL" id="VTPC01004468">
    <property type="protein sequence ID" value="KAF2897111.1"/>
    <property type="molecule type" value="Genomic_DNA"/>
</dbReference>
<evidence type="ECO:0000256" key="1">
    <source>
        <dbReference type="SAM" id="MobiDB-lite"/>
    </source>
</evidence>
<comment type="caution">
    <text evidence="3">The sequence shown here is derived from an EMBL/GenBank/DDBJ whole genome shotgun (WGS) entry which is preliminary data.</text>
</comment>
<name>A0A8K0D507_IGNLU</name>
<feature type="domain" description="Mutator-like transposase" evidence="2">
    <location>
        <begin position="151"/>
        <end position="317"/>
    </location>
</feature>
<dbReference type="AlphaFoldDB" id="A0A8K0D507"/>
<feature type="compositionally biased region" description="Basic and acidic residues" evidence="1">
    <location>
        <begin position="413"/>
        <end position="426"/>
    </location>
</feature>
<sequence>MFHNPSSSHDDVAEAGRLCMLQQKRAPSTPIDTIHFLKVAAIITWHKLPPMKDARNKREKELANRGVEERLISSENAVVEGNSVDAIQENISCENPSLLNTESSIVTEEHEYNITVTDEEVFSGEENLPDLFSEASTTEEGTDFVAVEGKTLVDMNYFLEQITRLSRHEPFNCTFSDMYIIKEHKVGFISAFTFKCKMCNLTKTIQTKDSEVSCLNVNEAAVIARIMTGSGYAHMKETAATLNMPCMSKGYYHKLQNKTYNNIHTAAWQQKRKAAEKESAIAVEQGNVDADGIPCITVIVDGSWGKRPYNMNCTSMNGSLTAMEADIIAEECRLSKTMYNIKYTRVVGDGDSSVMEKLRTQLPYGPKTEIEKIECTNHLLRSFGKKIRAIYDKTSNTKENVPKNIRRIIESKDQNIQRRNQRQELRKKTKLTLTSESHSIHLGPNAATGSDSYQSDLCPELIELRKTEFLNQLAEANRKEIERAAQLQKESPRWFVERRERLIASKFRRICKLQNKTPRGAAVAEMINPSFREQTTYTLTTTHNEKALLASYRVAFRIAKSSKPHTVAEDLILPAAVEMVQKRISDMAEDIQTQILENIKKCTYANQFAELKAKALRLFSQKNSKQL</sequence>
<evidence type="ECO:0000259" key="2">
    <source>
        <dbReference type="Pfam" id="PF20700"/>
    </source>
</evidence>
<keyword evidence="4" id="KW-1185">Reference proteome</keyword>
<dbReference type="OrthoDB" id="10069847at2759"/>